<protein>
    <recommendedName>
        <fullName evidence="5">Pentatricopeptide repeat-containing protein</fullName>
    </recommendedName>
</protein>
<accession>A0AAD5I618</accession>
<evidence type="ECO:0000313" key="4">
    <source>
        <dbReference type="Proteomes" id="UP001064489"/>
    </source>
</evidence>
<gene>
    <name evidence="2" type="ORF">LWI28_010043</name>
    <name evidence="3" type="ORF">LWI28_024175</name>
</gene>
<evidence type="ECO:0000313" key="2">
    <source>
        <dbReference type="EMBL" id="KAI9153354.1"/>
    </source>
</evidence>
<dbReference type="AlphaFoldDB" id="A0AAD5I618"/>
<dbReference type="EMBL" id="JAJSOW010000108">
    <property type="protein sequence ID" value="KAI9153354.1"/>
    <property type="molecule type" value="Genomic_DNA"/>
</dbReference>
<dbReference type="EMBL" id="JAJSOW010000108">
    <property type="protein sequence ID" value="KAI9154307.1"/>
    <property type="molecule type" value="Genomic_DNA"/>
</dbReference>
<sequence length="100" mass="11396">MWRDKLTQSKHLKAVLLAYKDESTITKIHAFMIKANLSTHRNSVGRIIASYARINDIASARKAFDELPQRGVDAFNVMIIACSRKESPFEVLGLYNQMIK</sequence>
<reference evidence="2" key="2">
    <citation type="submission" date="2023-02" db="EMBL/GenBank/DDBJ databases">
        <authorList>
            <person name="Swenson N.G."/>
            <person name="Wegrzyn J.L."/>
            <person name="Mcevoy S.L."/>
        </authorList>
    </citation>
    <scope>NUCLEOTIDE SEQUENCE</scope>
    <source>
        <strain evidence="2">91603</strain>
        <tissue evidence="2">Leaf</tissue>
    </source>
</reference>
<reference evidence="2" key="1">
    <citation type="journal article" date="2022" name="Plant J.">
        <title>Strategies of tolerance reflected in two North American maple genomes.</title>
        <authorList>
            <person name="McEvoy S.L."/>
            <person name="Sezen U.U."/>
            <person name="Trouern-Trend A."/>
            <person name="McMahon S.M."/>
            <person name="Schaberg P.G."/>
            <person name="Yang J."/>
            <person name="Wegrzyn J.L."/>
            <person name="Swenson N.G."/>
        </authorList>
    </citation>
    <scope>NUCLEOTIDE SEQUENCE</scope>
    <source>
        <strain evidence="2">91603</strain>
    </source>
</reference>
<dbReference type="InterPro" id="IPR011990">
    <property type="entry name" value="TPR-like_helical_dom_sf"/>
</dbReference>
<organism evidence="2 4">
    <name type="scientific">Acer negundo</name>
    <name type="common">Box elder</name>
    <dbReference type="NCBI Taxonomy" id="4023"/>
    <lineage>
        <taxon>Eukaryota</taxon>
        <taxon>Viridiplantae</taxon>
        <taxon>Streptophyta</taxon>
        <taxon>Embryophyta</taxon>
        <taxon>Tracheophyta</taxon>
        <taxon>Spermatophyta</taxon>
        <taxon>Magnoliopsida</taxon>
        <taxon>eudicotyledons</taxon>
        <taxon>Gunneridae</taxon>
        <taxon>Pentapetalae</taxon>
        <taxon>rosids</taxon>
        <taxon>malvids</taxon>
        <taxon>Sapindales</taxon>
        <taxon>Sapindaceae</taxon>
        <taxon>Hippocastanoideae</taxon>
        <taxon>Acereae</taxon>
        <taxon>Acer</taxon>
    </lineage>
</organism>
<keyword evidence="1" id="KW-0677">Repeat</keyword>
<evidence type="ECO:0008006" key="5">
    <source>
        <dbReference type="Google" id="ProtNLM"/>
    </source>
</evidence>
<dbReference type="InterPro" id="IPR002885">
    <property type="entry name" value="PPR_rpt"/>
</dbReference>
<name>A0AAD5I618_ACENE</name>
<dbReference type="Pfam" id="PF01535">
    <property type="entry name" value="PPR"/>
    <property type="match status" value="2"/>
</dbReference>
<comment type="caution">
    <text evidence="2">The sequence shown here is derived from an EMBL/GenBank/DDBJ whole genome shotgun (WGS) entry which is preliminary data.</text>
</comment>
<proteinExistence type="predicted"/>
<dbReference type="Gene3D" id="1.25.40.10">
    <property type="entry name" value="Tetratricopeptide repeat domain"/>
    <property type="match status" value="1"/>
</dbReference>
<evidence type="ECO:0000256" key="1">
    <source>
        <dbReference type="ARBA" id="ARBA00022737"/>
    </source>
</evidence>
<dbReference type="Proteomes" id="UP001064489">
    <property type="component" value="Chromosome 11"/>
</dbReference>
<keyword evidence="4" id="KW-1185">Reference proteome</keyword>
<evidence type="ECO:0000313" key="3">
    <source>
        <dbReference type="EMBL" id="KAI9154307.1"/>
    </source>
</evidence>